<dbReference type="SMART" id="SM00554">
    <property type="entry name" value="FAS1"/>
    <property type="match status" value="1"/>
</dbReference>
<sequence>YKLEDVVPSVPAVSGLYEIPDHDPFSSFIRSPGAPSKTHFDIDTSGQKSYDSRHPSVPSFQEYMESLGFVSVPPVENNIYAQSDHIIQNGQSFTELGNQQNSEHSLKLSQSQQPERADTLQNLKRQPIETQSTEVITFLGKFDEPYEQHPKDDTFTQAGESSQFKKYGTRTTAISSTNVPTLPHRKNTYHDINAERNDVFAADEINRPLIETNQPHPQLYQENGINSSNILGVSANDGTSGINIQDFFNATHATGHETLFRIPGDRREPETVSEDQRICTNVSEHHVASVPIVPEGVTVWSPAGAVTEEERTQLDVLALLKRLNLTRFLEMVDRAGLTLTLSLDGPWTVFAPSNEAINTVPGSALQEIISSRRFLRRLVSYHLAPGRFTSGSSFGPGVHLPTLHAGHTLRLNYYTDGPVARWVAGGSIITDLDEGATNGIIHVLDRLLYAPYGDISTTLSLSPALTVFAHLLTEDLYLNSYLS</sequence>
<dbReference type="InterPro" id="IPR036378">
    <property type="entry name" value="FAS1_dom_sf"/>
</dbReference>
<dbReference type="GO" id="GO:0005615">
    <property type="term" value="C:extracellular space"/>
    <property type="evidence" value="ECO:0007669"/>
    <property type="project" value="TreeGrafter"/>
</dbReference>
<dbReference type="GO" id="GO:0050839">
    <property type="term" value="F:cell adhesion molecule binding"/>
    <property type="evidence" value="ECO:0007669"/>
    <property type="project" value="TreeGrafter"/>
</dbReference>
<dbReference type="AlphaFoldDB" id="A0AAW0X1C3"/>
<dbReference type="PROSITE" id="PS50213">
    <property type="entry name" value="FAS1"/>
    <property type="match status" value="1"/>
</dbReference>
<dbReference type="GO" id="GO:0030198">
    <property type="term" value="P:extracellular matrix organization"/>
    <property type="evidence" value="ECO:0007669"/>
    <property type="project" value="TreeGrafter"/>
</dbReference>
<dbReference type="InterPro" id="IPR000782">
    <property type="entry name" value="FAS1_domain"/>
</dbReference>
<organism evidence="2 3">
    <name type="scientific">Cherax quadricarinatus</name>
    <name type="common">Australian red claw crayfish</name>
    <dbReference type="NCBI Taxonomy" id="27406"/>
    <lineage>
        <taxon>Eukaryota</taxon>
        <taxon>Metazoa</taxon>
        <taxon>Ecdysozoa</taxon>
        <taxon>Arthropoda</taxon>
        <taxon>Crustacea</taxon>
        <taxon>Multicrustacea</taxon>
        <taxon>Malacostraca</taxon>
        <taxon>Eumalacostraca</taxon>
        <taxon>Eucarida</taxon>
        <taxon>Decapoda</taxon>
        <taxon>Pleocyemata</taxon>
        <taxon>Astacidea</taxon>
        <taxon>Parastacoidea</taxon>
        <taxon>Parastacidae</taxon>
        <taxon>Cherax</taxon>
    </lineage>
</organism>
<dbReference type="Pfam" id="PF02469">
    <property type="entry name" value="Fasciclin"/>
    <property type="match status" value="1"/>
</dbReference>
<name>A0AAW0X1C3_CHEQU</name>
<feature type="domain" description="FAS1" evidence="1">
    <location>
        <begin position="312"/>
        <end position="448"/>
    </location>
</feature>
<protein>
    <recommendedName>
        <fullName evidence="1">FAS1 domain-containing protein</fullName>
    </recommendedName>
</protein>
<keyword evidence="3" id="KW-1185">Reference proteome</keyword>
<evidence type="ECO:0000313" key="3">
    <source>
        <dbReference type="Proteomes" id="UP001445076"/>
    </source>
</evidence>
<evidence type="ECO:0000259" key="1">
    <source>
        <dbReference type="PROSITE" id="PS50213"/>
    </source>
</evidence>
<dbReference type="EMBL" id="JARKIK010000053">
    <property type="protein sequence ID" value="KAK8733474.1"/>
    <property type="molecule type" value="Genomic_DNA"/>
</dbReference>
<dbReference type="PANTHER" id="PTHR10900">
    <property type="entry name" value="PERIOSTIN-RELATED"/>
    <property type="match status" value="1"/>
</dbReference>
<feature type="non-terminal residue" evidence="2">
    <location>
        <position position="1"/>
    </location>
</feature>
<dbReference type="SUPFAM" id="SSF82153">
    <property type="entry name" value="FAS1 domain"/>
    <property type="match status" value="1"/>
</dbReference>
<dbReference type="GO" id="GO:0007155">
    <property type="term" value="P:cell adhesion"/>
    <property type="evidence" value="ECO:0007669"/>
    <property type="project" value="TreeGrafter"/>
</dbReference>
<dbReference type="InterPro" id="IPR050904">
    <property type="entry name" value="Adhesion/Biosynth-related"/>
</dbReference>
<dbReference type="GO" id="GO:0031012">
    <property type="term" value="C:extracellular matrix"/>
    <property type="evidence" value="ECO:0007669"/>
    <property type="project" value="TreeGrafter"/>
</dbReference>
<evidence type="ECO:0000313" key="2">
    <source>
        <dbReference type="EMBL" id="KAK8733474.1"/>
    </source>
</evidence>
<dbReference type="Gene3D" id="2.30.180.10">
    <property type="entry name" value="FAS1 domain"/>
    <property type="match status" value="1"/>
</dbReference>
<accession>A0AAW0X1C3</accession>
<dbReference type="Proteomes" id="UP001445076">
    <property type="component" value="Unassembled WGS sequence"/>
</dbReference>
<proteinExistence type="predicted"/>
<gene>
    <name evidence="2" type="ORF">OTU49_006313</name>
</gene>
<feature type="non-terminal residue" evidence="2">
    <location>
        <position position="483"/>
    </location>
</feature>
<comment type="caution">
    <text evidence="2">The sequence shown here is derived from an EMBL/GenBank/DDBJ whole genome shotgun (WGS) entry which is preliminary data.</text>
</comment>
<reference evidence="2 3" key="1">
    <citation type="journal article" date="2024" name="BMC Genomics">
        <title>Genome assembly of redclaw crayfish (Cherax quadricarinatus) provides insights into its immune adaptation and hypoxia tolerance.</title>
        <authorList>
            <person name="Liu Z."/>
            <person name="Zheng J."/>
            <person name="Li H."/>
            <person name="Fang K."/>
            <person name="Wang S."/>
            <person name="He J."/>
            <person name="Zhou D."/>
            <person name="Weng S."/>
            <person name="Chi M."/>
            <person name="Gu Z."/>
            <person name="He J."/>
            <person name="Li F."/>
            <person name="Wang M."/>
        </authorList>
    </citation>
    <scope>NUCLEOTIDE SEQUENCE [LARGE SCALE GENOMIC DNA]</scope>
    <source>
        <strain evidence="2">ZL_2023a</strain>
    </source>
</reference>
<dbReference type="PANTHER" id="PTHR10900:SF77">
    <property type="entry name" value="FI19380P1"/>
    <property type="match status" value="1"/>
</dbReference>